<keyword evidence="4" id="KW-0418">Kinase</keyword>
<dbReference type="InterPro" id="IPR017441">
    <property type="entry name" value="Protein_kinase_ATP_BS"/>
</dbReference>
<dbReference type="InterPro" id="IPR008271">
    <property type="entry name" value="Ser/Thr_kinase_AS"/>
</dbReference>
<dbReference type="OrthoDB" id="10034452at2759"/>
<dbReference type="SMART" id="SM00133">
    <property type="entry name" value="S_TK_X"/>
    <property type="match status" value="1"/>
</dbReference>
<dbReference type="SMART" id="SM00220">
    <property type="entry name" value="S_TKc"/>
    <property type="match status" value="1"/>
</dbReference>
<evidence type="ECO:0000256" key="5">
    <source>
        <dbReference type="ARBA" id="ARBA00022840"/>
    </source>
</evidence>
<dbReference type="GO" id="GO:0004691">
    <property type="term" value="F:cAMP-dependent protein kinase activity"/>
    <property type="evidence" value="ECO:0007669"/>
    <property type="project" value="TreeGrafter"/>
</dbReference>
<dbReference type="FunFam" id="3.30.200.20:FF:000042">
    <property type="entry name" value="Aurora kinase A"/>
    <property type="match status" value="1"/>
</dbReference>
<dbReference type="Gene3D" id="1.10.510.10">
    <property type="entry name" value="Transferase(Phosphotransferase) domain 1"/>
    <property type="match status" value="2"/>
</dbReference>
<gene>
    <name evidence="9" type="ORF">EDS130_LOCUS23900</name>
</gene>
<evidence type="ECO:0000256" key="3">
    <source>
        <dbReference type="ARBA" id="ARBA00022741"/>
    </source>
</evidence>
<evidence type="ECO:0000259" key="8">
    <source>
        <dbReference type="PROSITE" id="PS51285"/>
    </source>
</evidence>
<feature type="domain" description="AGC-kinase C-terminal" evidence="8">
    <location>
        <begin position="464"/>
        <end position="518"/>
    </location>
</feature>
<dbReference type="InterPro" id="IPR000961">
    <property type="entry name" value="AGC-kinase_C"/>
</dbReference>
<name>A0A814UHT1_ADIRI</name>
<keyword evidence="1" id="KW-0723">Serine/threonine-protein kinase</keyword>
<sequence>MMMMLLLQLTIERQDGVQFIYRSFTMASVRSINSAKPTERLLTTRTLSSVAPLSPKKLSLTKTTPIAVATVKRRKSSRMSTKKSLHTSKTSPARLGVLLHPSTSIPDSNELVGQMASATLNEIPSPTFSELYNTTSTASNIFESDTYLNETVTSTSSSRKSSTQDIQFAIDSFETIRTVGTGTFGRVQLVCHRATHTFYALKIMCIKQVVESKQVEHVRNEKKILSMTEHPFLVRLLWTTHTNSLLYLLFEYLPGGELFQMMRKREKFDPQTAIFYASEVLLALDYLHHLDILYRDLKPENILLDSEGHIRLVDFGFAKETKERTFTLCGTVDYLAPEVIQNRGHHKASDWWAFGILIFEMLAGYPPFYDNDQFVTYQKILSGKITFPRHFDHAAKQLLRYPPFYDNDQFVTYQKILSGKITFPRHFDHAAKQLLRKLLNIDQAQRIGSAKNGGDEIKREQWFVVISWTDVIQRKVEPPIKPIITSPGDATNFDSYDECDMKQMPQAARYEVQLFKDF</sequence>
<dbReference type="PROSITE" id="PS51285">
    <property type="entry name" value="AGC_KINASE_CTER"/>
    <property type="match status" value="1"/>
</dbReference>
<dbReference type="GO" id="GO:0005829">
    <property type="term" value="C:cytosol"/>
    <property type="evidence" value="ECO:0007669"/>
    <property type="project" value="TreeGrafter"/>
</dbReference>
<dbReference type="InterPro" id="IPR011009">
    <property type="entry name" value="Kinase-like_dom_sf"/>
</dbReference>
<dbReference type="GO" id="GO:0005524">
    <property type="term" value="F:ATP binding"/>
    <property type="evidence" value="ECO:0007669"/>
    <property type="project" value="UniProtKB-UniRule"/>
</dbReference>
<dbReference type="PANTHER" id="PTHR24353:SF37">
    <property type="entry name" value="CAMP-DEPENDENT PROTEIN KINASE CATALYTIC SUBUNIT PRKX"/>
    <property type="match status" value="1"/>
</dbReference>
<dbReference type="EMBL" id="CAJNOJ010000133">
    <property type="protein sequence ID" value="CAF1174809.1"/>
    <property type="molecule type" value="Genomic_DNA"/>
</dbReference>
<keyword evidence="2" id="KW-0808">Transferase</keyword>
<reference evidence="9" key="1">
    <citation type="submission" date="2021-02" db="EMBL/GenBank/DDBJ databases">
        <authorList>
            <person name="Nowell W R."/>
        </authorList>
    </citation>
    <scope>NUCLEOTIDE SEQUENCE</scope>
</reference>
<dbReference type="SUPFAM" id="SSF56112">
    <property type="entry name" value="Protein kinase-like (PK-like)"/>
    <property type="match status" value="1"/>
</dbReference>
<feature type="domain" description="Protein kinase" evidence="7">
    <location>
        <begin position="173"/>
        <end position="463"/>
    </location>
</feature>
<evidence type="ECO:0000313" key="9">
    <source>
        <dbReference type="EMBL" id="CAF1174809.1"/>
    </source>
</evidence>
<evidence type="ECO:0000259" key="7">
    <source>
        <dbReference type="PROSITE" id="PS50011"/>
    </source>
</evidence>
<dbReference type="AlphaFoldDB" id="A0A814UHT1"/>
<dbReference type="Proteomes" id="UP000663852">
    <property type="component" value="Unassembled WGS sequence"/>
</dbReference>
<comment type="caution">
    <text evidence="9">The sequence shown here is derived from an EMBL/GenBank/DDBJ whole genome shotgun (WGS) entry which is preliminary data.</text>
</comment>
<dbReference type="FunFam" id="1.10.510.10:FF:000465">
    <property type="entry name" value="Non-specific serine/threonine protein kinase"/>
    <property type="match status" value="1"/>
</dbReference>
<evidence type="ECO:0000256" key="4">
    <source>
        <dbReference type="ARBA" id="ARBA00022777"/>
    </source>
</evidence>
<dbReference type="PANTHER" id="PTHR24353">
    <property type="entry name" value="CYCLIC NUCLEOTIDE-DEPENDENT PROTEIN KINASE"/>
    <property type="match status" value="1"/>
</dbReference>
<feature type="binding site" evidence="6">
    <location>
        <position position="202"/>
    </location>
    <ligand>
        <name>ATP</name>
        <dbReference type="ChEBI" id="CHEBI:30616"/>
    </ligand>
</feature>
<proteinExistence type="predicted"/>
<organism evidence="9 10">
    <name type="scientific">Adineta ricciae</name>
    <name type="common">Rotifer</name>
    <dbReference type="NCBI Taxonomy" id="249248"/>
    <lineage>
        <taxon>Eukaryota</taxon>
        <taxon>Metazoa</taxon>
        <taxon>Spiralia</taxon>
        <taxon>Gnathifera</taxon>
        <taxon>Rotifera</taxon>
        <taxon>Eurotatoria</taxon>
        <taxon>Bdelloidea</taxon>
        <taxon>Adinetida</taxon>
        <taxon>Adinetidae</taxon>
        <taxon>Adineta</taxon>
    </lineage>
</organism>
<evidence type="ECO:0000256" key="6">
    <source>
        <dbReference type="PROSITE-ProRule" id="PRU10141"/>
    </source>
</evidence>
<evidence type="ECO:0000256" key="1">
    <source>
        <dbReference type="ARBA" id="ARBA00022527"/>
    </source>
</evidence>
<protein>
    <submittedName>
        <fullName evidence="9">Uncharacterized protein</fullName>
    </submittedName>
</protein>
<keyword evidence="3 6" id="KW-0547">Nucleotide-binding</keyword>
<dbReference type="Pfam" id="PF00069">
    <property type="entry name" value="Pkinase"/>
    <property type="match status" value="1"/>
</dbReference>
<dbReference type="PROSITE" id="PS50011">
    <property type="entry name" value="PROTEIN_KINASE_DOM"/>
    <property type="match status" value="1"/>
</dbReference>
<dbReference type="Gene3D" id="3.30.200.20">
    <property type="entry name" value="Phosphorylase Kinase, domain 1"/>
    <property type="match status" value="1"/>
</dbReference>
<evidence type="ECO:0000256" key="2">
    <source>
        <dbReference type="ARBA" id="ARBA00022679"/>
    </source>
</evidence>
<dbReference type="InterPro" id="IPR000719">
    <property type="entry name" value="Prot_kinase_dom"/>
</dbReference>
<accession>A0A814UHT1</accession>
<dbReference type="PROSITE" id="PS00107">
    <property type="entry name" value="PROTEIN_KINASE_ATP"/>
    <property type="match status" value="1"/>
</dbReference>
<dbReference type="PROSITE" id="PS00108">
    <property type="entry name" value="PROTEIN_KINASE_ST"/>
    <property type="match status" value="1"/>
</dbReference>
<evidence type="ECO:0000313" key="10">
    <source>
        <dbReference type="Proteomes" id="UP000663852"/>
    </source>
</evidence>
<dbReference type="GO" id="GO:0005952">
    <property type="term" value="C:cAMP-dependent protein kinase complex"/>
    <property type="evidence" value="ECO:0007669"/>
    <property type="project" value="TreeGrafter"/>
</dbReference>
<keyword evidence="5 6" id="KW-0067">ATP-binding</keyword>